<feature type="domain" description="Zinc-ribbon" evidence="3">
    <location>
        <begin position="7"/>
        <end position="29"/>
    </location>
</feature>
<evidence type="ECO:0000313" key="4">
    <source>
        <dbReference type="EMBL" id="GCE11315.1"/>
    </source>
</evidence>
<evidence type="ECO:0000313" key="5">
    <source>
        <dbReference type="Proteomes" id="UP000287352"/>
    </source>
</evidence>
<keyword evidence="2" id="KW-0472">Membrane</keyword>
<organism evidence="4 5">
    <name type="scientific">Tengunoibacter tsumagoiensis</name>
    <dbReference type="NCBI Taxonomy" id="2014871"/>
    <lineage>
        <taxon>Bacteria</taxon>
        <taxon>Bacillati</taxon>
        <taxon>Chloroflexota</taxon>
        <taxon>Ktedonobacteria</taxon>
        <taxon>Ktedonobacterales</taxon>
        <taxon>Dictyobacteraceae</taxon>
        <taxon>Tengunoibacter</taxon>
    </lineage>
</organism>
<feature type="transmembrane region" description="Helical" evidence="2">
    <location>
        <begin position="379"/>
        <end position="399"/>
    </location>
</feature>
<feature type="transmembrane region" description="Helical" evidence="2">
    <location>
        <begin position="238"/>
        <end position="258"/>
    </location>
</feature>
<dbReference type="RefSeq" id="WP_126579040.1">
    <property type="nucleotide sequence ID" value="NZ_BIFR01000001.1"/>
</dbReference>
<evidence type="ECO:0000256" key="1">
    <source>
        <dbReference type="SAM" id="MobiDB-lite"/>
    </source>
</evidence>
<evidence type="ECO:0000259" key="3">
    <source>
        <dbReference type="Pfam" id="PF13240"/>
    </source>
</evidence>
<dbReference type="InterPro" id="IPR026870">
    <property type="entry name" value="Zinc_ribbon_dom"/>
</dbReference>
<comment type="caution">
    <text evidence="4">The sequence shown here is derived from an EMBL/GenBank/DDBJ whole genome shotgun (WGS) entry which is preliminary data.</text>
</comment>
<keyword evidence="2" id="KW-1133">Transmembrane helix</keyword>
<dbReference type="Proteomes" id="UP000287352">
    <property type="component" value="Unassembled WGS sequence"/>
</dbReference>
<feature type="transmembrane region" description="Helical" evidence="2">
    <location>
        <begin position="184"/>
        <end position="209"/>
    </location>
</feature>
<keyword evidence="2" id="KW-0812">Transmembrane</keyword>
<keyword evidence="5" id="KW-1185">Reference proteome</keyword>
<gene>
    <name evidence="4" type="ORF">KTT_11740</name>
</gene>
<reference evidence="5" key="1">
    <citation type="submission" date="2018-12" db="EMBL/GenBank/DDBJ databases">
        <title>Tengunoibacter tsumagoiensis gen. nov., sp. nov., Dictyobacter kobayashii sp. nov., D. alpinus sp. nov., and D. joshuensis sp. nov. and description of Dictyobacteraceae fam. nov. within the order Ktedonobacterales isolated from Tengu-no-mugimeshi.</title>
        <authorList>
            <person name="Wang C.M."/>
            <person name="Zheng Y."/>
            <person name="Sakai Y."/>
            <person name="Toyoda A."/>
            <person name="Minakuchi Y."/>
            <person name="Abe K."/>
            <person name="Yokota A."/>
            <person name="Yabe S."/>
        </authorList>
    </citation>
    <scope>NUCLEOTIDE SEQUENCE [LARGE SCALE GENOMIC DNA]</scope>
    <source>
        <strain evidence="5">Uno3</strain>
    </source>
</reference>
<sequence>MNVSSIFCPNCGQQNQRTDAFCAHCGHALRTTEGAQHTSRATERASGPQAGQSALPPTQYASLPPSSQPPTQYAAPITEPPPPPPYSTTTNQAPLYPLYPPVESYPSNPAPLPMITTPRMVDRRYPQWPVTTSIVITIISALILVIFANWIDQQQSYSSTCINYTSSQSCATSFRTVDIVHLPVSLVLVVTFIVLFLGLFLVIMAGLIVNRTYGGFIIRLVTHADPEKAPGFFARALAILYYNSFFVVVLTLVGLGIGELVALIPGVHTNFHFLTSSWLLHAGILVLLGILGTFTYTSMTLFFSTWTRSGVFGIFLTYLWFCVELTINIITLFTPHGPLEVLQKWLISNNIFSLLVNQNHYLTSTTTNTTTQFFSDQQALSVLVVYLAIWLIGSLLLHITKKAPR</sequence>
<name>A0A401ZWR5_9CHLR</name>
<dbReference type="EMBL" id="BIFR01000001">
    <property type="protein sequence ID" value="GCE11315.1"/>
    <property type="molecule type" value="Genomic_DNA"/>
</dbReference>
<dbReference type="AlphaFoldDB" id="A0A401ZWR5"/>
<feature type="transmembrane region" description="Helical" evidence="2">
    <location>
        <begin position="128"/>
        <end position="151"/>
    </location>
</feature>
<accession>A0A401ZWR5</accession>
<dbReference type="Pfam" id="PF13240">
    <property type="entry name" value="Zn_Ribbon_1"/>
    <property type="match status" value="1"/>
</dbReference>
<feature type="compositionally biased region" description="Polar residues" evidence="1">
    <location>
        <begin position="49"/>
        <end position="71"/>
    </location>
</feature>
<feature type="region of interest" description="Disordered" evidence="1">
    <location>
        <begin position="32"/>
        <end position="92"/>
    </location>
</feature>
<feature type="transmembrane region" description="Helical" evidence="2">
    <location>
        <begin position="278"/>
        <end position="303"/>
    </location>
</feature>
<evidence type="ECO:0000256" key="2">
    <source>
        <dbReference type="SAM" id="Phobius"/>
    </source>
</evidence>
<feature type="transmembrane region" description="Helical" evidence="2">
    <location>
        <begin position="310"/>
        <end position="333"/>
    </location>
</feature>
<protein>
    <recommendedName>
        <fullName evidence="3">Zinc-ribbon domain-containing protein</fullName>
    </recommendedName>
</protein>
<proteinExistence type="predicted"/>